<comment type="subcellular location">
    <subcellularLocation>
        <location evidence="1">Peroxisome membrane</location>
        <topology evidence="1">Multi-pass membrane protein</topology>
    </subcellularLocation>
</comment>
<dbReference type="GO" id="GO:0016874">
    <property type="term" value="F:ligase activity"/>
    <property type="evidence" value="ECO:0007669"/>
    <property type="project" value="UniProtKB-KW"/>
</dbReference>
<dbReference type="OrthoDB" id="2398at2759"/>
<evidence type="ECO:0000256" key="1">
    <source>
        <dbReference type="ARBA" id="ARBA00004585"/>
    </source>
</evidence>
<evidence type="ECO:0000256" key="3">
    <source>
        <dbReference type="ARBA" id="ARBA00008704"/>
    </source>
</evidence>
<dbReference type="EMBL" id="VWRR01000004">
    <property type="protein sequence ID" value="KAF6004228.1"/>
    <property type="molecule type" value="Genomic_DNA"/>
</dbReference>
<evidence type="ECO:0000256" key="8">
    <source>
        <dbReference type="ARBA" id="ARBA00022833"/>
    </source>
</evidence>
<protein>
    <submittedName>
        <fullName evidence="14">Ubiquitin-protein ligase peroxin 12</fullName>
    </submittedName>
</protein>
<reference evidence="14 15" key="1">
    <citation type="journal article" date="2020" name="J. Phycol.">
        <title>Comparative genome analysis reveals Cyanidiococcus gen. nov., a new extremophilic red algal genus sister to Cyanidioschyzon (Cyanidioschyzonaceae, Rhodophyta).</title>
        <authorList>
            <person name="Liu S.-L."/>
            <person name="Chiang Y.-R."/>
            <person name="Yoon H.S."/>
            <person name="Fu H.-Y."/>
        </authorList>
    </citation>
    <scope>NUCLEOTIDE SEQUENCE [LARGE SCALE GENOMIC DNA]</scope>
    <source>
        <strain evidence="14 15">THAL066</strain>
    </source>
</reference>
<evidence type="ECO:0000259" key="13">
    <source>
        <dbReference type="Pfam" id="PF04757"/>
    </source>
</evidence>
<evidence type="ECO:0000256" key="6">
    <source>
        <dbReference type="ARBA" id="ARBA00022723"/>
    </source>
</evidence>
<dbReference type="GO" id="GO:0008270">
    <property type="term" value="F:zinc ion binding"/>
    <property type="evidence" value="ECO:0007669"/>
    <property type="project" value="UniProtKB-KW"/>
</dbReference>
<organism evidence="14 15">
    <name type="scientific">Cyanidiococcus yangmingshanensis</name>
    <dbReference type="NCBI Taxonomy" id="2690220"/>
    <lineage>
        <taxon>Eukaryota</taxon>
        <taxon>Rhodophyta</taxon>
        <taxon>Bangiophyceae</taxon>
        <taxon>Cyanidiales</taxon>
        <taxon>Cyanidiaceae</taxon>
        <taxon>Cyanidiococcus</taxon>
    </lineage>
</organism>
<keyword evidence="14" id="KW-0436">Ligase</keyword>
<dbReference type="Proteomes" id="UP000530660">
    <property type="component" value="Unassembled WGS sequence"/>
</dbReference>
<dbReference type="SUPFAM" id="SSF57850">
    <property type="entry name" value="RING/U-box"/>
    <property type="match status" value="1"/>
</dbReference>
<keyword evidence="7" id="KW-0863">Zinc-finger</keyword>
<keyword evidence="10" id="KW-1133">Transmembrane helix</keyword>
<dbReference type="InterPro" id="IPR017375">
    <property type="entry name" value="PEX12"/>
</dbReference>
<evidence type="ECO:0000256" key="12">
    <source>
        <dbReference type="ARBA" id="ARBA00023140"/>
    </source>
</evidence>
<dbReference type="AlphaFoldDB" id="A0A7J7IMF5"/>
<evidence type="ECO:0000313" key="14">
    <source>
        <dbReference type="EMBL" id="KAF6004228.1"/>
    </source>
</evidence>
<evidence type="ECO:0000256" key="4">
    <source>
        <dbReference type="ARBA" id="ARBA00022448"/>
    </source>
</evidence>
<keyword evidence="8" id="KW-0862">Zinc</keyword>
<proteinExistence type="inferred from homology"/>
<gene>
    <name evidence="14" type="primary">PEX12</name>
    <name evidence="14" type="ORF">F1559_004058</name>
</gene>
<keyword evidence="15" id="KW-1185">Reference proteome</keyword>
<keyword evidence="12" id="KW-0576">Peroxisome</keyword>
<keyword evidence="4" id="KW-0813">Transport</keyword>
<dbReference type="Pfam" id="PF04757">
    <property type="entry name" value="Pex2_Pex12"/>
    <property type="match status" value="1"/>
</dbReference>
<evidence type="ECO:0000313" key="15">
    <source>
        <dbReference type="Proteomes" id="UP000530660"/>
    </source>
</evidence>
<name>A0A7J7IMF5_9RHOD</name>
<comment type="caution">
    <text evidence="14">The sequence shown here is derived from an EMBL/GenBank/DDBJ whole genome shotgun (WGS) entry which is preliminary data.</text>
</comment>
<comment type="pathway">
    <text evidence="2">Protein modification; protein ubiquitination.</text>
</comment>
<evidence type="ECO:0000256" key="11">
    <source>
        <dbReference type="ARBA" id="ARBA00023136"/>
    </source>
</evidence>
<dbReference type="GO" id="GO:0005778">
    <property type="term" value="C:peroxisomal membrane"/>
    <property type="evidence" value="ECO:0007669"/>
    <property type="project" value="UniProtKB-SubCell"/>
</dbReference>
<evidence type="ECO:0000256" key="10">
    <source>
        <dbReference type="ARBA" id="ARBA00022989"/>
    </source>
</evidence>
<dbReference type="InterPro" id="IPR006845">
    <property type="entry name" value="Pex_N"/>
</dbReference>
<dbReference type="PANTHER" id="PTHR12888">
    <property type="entry name" value="PEROXISOME ASSEMBLY PROTEIN 12 PEROXIN-12"/>
    <property type="match status" value="1"/>
</dbReference>
<dbReference type="GO" id="GO:0004842">
    <property type="term" value="F:ubiquitin-protein transferase activity"/>
    <property type="evidence" value="ECO:0007669"/>
    <property type="project" value="TreeGrafter"/>
</dbReference>
<evidence type="ECO:0000256" key="2">
    <source>
        <dbReference type="ARBA" id="ARBA00004906"/>
    </source>
</evidence>
<feature type="domain" description="Pex N-terminal" evidence="13">
    <location>
        <begin position="22"/>
        <end position="203"/>
    </location>
</feature>
<keyword evidence="5" id="KW-0812">Transmembrane</keyword>
<keyword evidence="11" id="KW-0472">Membrane</keyword>
<dbReference type="GO" id="GO:1990429">
    <property type="term" value="C:peroxisomal importomer complex"/>
    <property type="evidence" value="ECO:0007669"/>
    <property type="project" value="TreeGrafter"/>
</dbReference>
<dbReference type="GO" id="GO:0016558">
    <property type="term" value="P:protein import into peroxisome matrix"/>
    <property type="evidence" value="ECO:0007669"/>
    <property type="project" value="InterPro"/>
</dbReference>
<keyword evidence="9" id="KW-0653">Protein transport</keyword>
<evidence type="ECO:0000256" key="7">
    <source>
        <dbReference type="ARBA" id="ARBA00022771"/>
    </source>
</evidence>
<dbReference type="PANTHER" id="PTHR12888:SF0">
    <property type="entry name" value="PEROXISOME ASSEMBLY PROTEIN 12"/>
    <property type="match status" value="1"/>
</dbReference>
<keyword evidence="6" id="KW-0479">Metal-binding</keyword>
<sequence>MFLASLFGTDNKPTFLELVSQEQLLLGLRPALERVLGRLGGEVPGRNWLRTLHQHTDEVWLFLLILLESRSLHSNGATVAEQFYGLRREPKRSDQTPRGQEMVFSRRIPFNSTLVWAGVLEAAVLPYLRVKLDAIYRDLYIRRQTNSRNAVGAFWKRHFLRLYPSLRSLDYFFTFIFRIMYLFQRSEYYSWPLRLQRTIIVRDYTAAGFRSRLSSGNCLQRSIDYVFRVGRFSLIFGLYLLRFIDWFRMNAERERREQFRSQSLPPPPAPLIPPHARNLLPGGCAVCHKRECVEPSVCLVSGYVFCDECLRGYIRVHHCCPLTRMAASEEDVRRLYLSEGQ</sequence>
<comment type="similarity">
    <text evidence="3">Belongs to the pex2/pex10/pex12 family.</text>
</comment>
<dbReference type="GO" id="GO:0006513">
    <property type="term" value="P:protein monoubiquitination"/>
    <property type="evidence" value="ECO:0007669"/>
    <property type="project" value="TreeGrafter"/>
</dbReference>
<evidence type="ECO:0000256" key="9">
    <source>
        <dbReference type="ARBA" id="ARBA00022927"/>
    </source>
</evidence>
<evidence type="ECO:0000256" key="5">
    <source>
        <dbReference type="ARBA" id="ARBA00022692"/>
    </source>
</evidence>
<accession>A0A7J7IMF5</accession>